<dbReference type="SUPFAM" id="SSF50685">
    <property type="entry name" value="Barwin-like endoglucanases"/>
    <property type="match status" value="1"/>
</dbReference>
<dbReference type="PANTHER" id="PTHR31836:SF28">
    <property type="entry name" value="SRCR DOMAIN-CONTAINING PROTEIN-RELATED"/>
    <property type="match status" value="1"/>
</dbReference>
<evidence type="ECO:0000256" key="1">
    <source>
        <dbReference type="ARBA" id="ARBA00022729"/>
    </source>
</evidence>
<protein>
    <submittedName>
        <fullName evidence="3">Non-catalytic module family EXPN</fullName>
    </submittedName>
</protein>
<keyword evidence="1 2" id="KW-0732">Signal</keyword>
<dbReference type="InterPro" id="IPR051477">
    <property type="entry name" value="Expansin_CellWall"/>
</dbReference>
<evidence type="ECO:0000256" key="2">
    <source>
        <dbReference type="SAM" id="SignalP"/>
    </source>
</evidence>
<proteinExistence type="predicted"/>
<dbReference type="OrthoDB" id="623670at2759"/>
<sequence length="186" mass="19852">MKFFTLFTLFSTGLVSLTAFASPISSNDSLTLSPASSATESGLSVSVTEPVNSTTTTDTEFSITLIPTSTVSASFNSTVPTEGLEKRAVNARMTYYDITTGITACGKRYRPSDYVVALNGAEFGDRYPSPQCFKKIRIKVGSKSADAIIVDKCPGCPRGGLDLTEGLFKHFAPLSKGVLTGSWNYI</sequence>
<dbReference type="Gene3D" id="2.40.40.10">
    <property type="entry name" value="RlpA-like domain"/>
    <property type="match status" value="1"/>
</dbReference>
<reference evidence="3 4" key="1">
    <citation type="journal article" date="2017" name="Mol. Ecol.">
        <title>Comparative and population genomic landscape of Phellinus noxius: A hypervariable fungus causing root rot in trees.</title>
        <authorList>
            <person name="Chung C.L."/>
            <person name="Lee T.J."/>
            <person name="Akiba M."/>
            <person name="Lee H.H."/>
            <person name="Kuo T.H."/>
            <person name="Liu D."/>
            <person name="Ke H.M."/>
            <person name="Yokoi T."/>
            <person name="Roa M.B."/>
            <person name="Lu M.J."/>
            <person name="Chang Y.Y."/>
            <person name="Ann P.J."/>
            <person name="Tsai J.N."/>
            <person name="Chen C.Y."/>
            <person name="Tzean S.S."/>
            <person name="Ota Y."/>
            <person name="Hattori T."/>
            <person name="Sahashi N."/>
            <person name="Liou R.F."/>
            <person name="Kikuchi T."/>
            <person name="Tsai I.J."/>
        </authorList>
    </citation>
    <scope>NUCLEOTIDE SEQUENCE [LARGE SCALE GENOMIC DNA]</scope>
    <source>
        <strain evidence="3 4">FFPRI411160</strain>
    </source>
</reference>
<feature type="chain" id="PRO_5013789955" evidence="2">
    <location>
        <begin position="22"/>
        <end position="186"/>
    </location>
</feature>
<dbReference type="PANTHER" id="PTHR31836">
    <property type="match status" value="1"/>
</dbReference>
<dbReference type="InParanoid" id="A0A286UTN0"/>
<keyword evidence="4" id="KW-1185">Reference proteome</keyword>
<feature type="signal peptide" evidence="2">
    <location>
        <begin position="1"/>
        <end position="21"/>
    </location>
</feature>
<evidence type="ECO:0000313" key="3">
    <source>
        <dbReference type="EMBL" id="PAV22929.1"/>
    </source>
</evidence>
<dbReference type="Proteomes" id="UP000217199">
    <property type="component" value="Unassembled WGS sequence"/>
</dbReference>
<dbReference type="InterPro" id="IPR036908">
    <property type="entry name" value="RlpA-like_sf"/>
</dbReference>
<name>A0A286UTN0_9AGAM</name>
<evidence type="ECO:0000313" key="4">
    <source>
        <dbReference type="Proteomes" id="UP000217199"/>
    </source>
</evidence>
<organism evidence="3 4">
    <name type="scientific">Pyrrhoderma noxium</name>
    <dbReference type="NCBI Taxonomy" id="2282107"/>
    <lineage>
        <taxon>Eukaryota</taxon>
        <taxon>Fungi</taxon>
        <taxon>Dikarya</taxon>
        <taxon>Basidiomycota</taxon>
        <taxon>Agaricomycotina</taxon>
        <taxon>Agaricomycetes</taxon>
        <taxon>Hymenochaetales</taxon>
        <taxon>Hymenochaetaceae</taxon>
        <taxon>Pyrrhoderma</taxon>
    </lineage>
</organism>
<dbReference type="EMBL" id="NBII01000002">
    <property type="protein sequence ID" value="PAV22929.1"/>
    <property type="molecule type" value="Genomic_DNA"/>
</dbReference>
<dbReference type="AlphaFoldDB" id="A0A286UTN0"/>
<dbReference type="CDD" id="cd22191">
    <property type="entry name" value="DPBB_RlpA_EXP_N-like"/>
    <property type="match status" value="1"/>
</dbReference>
<accession>A0A286UTN0</accession>
<comment type="caution">
    <text evidence="3">The sequence shown here is derived from an EMBL/GenBank/DDBJ whole genome shotgun (WGS) entry which is preliminary data.</text>
</comment>
<gene>
    <name evidence="3" type="ORF">PNOK_0288600</name>
</gene>
<dbReference type="STRING" id="2282107.A0A286UTN0"/>